<dbReference type="Gene3D" id="1.10.20.10">
    <property type="entry name" value="Histone, subunit A"/>
    <property type="match status" value="1"/>
</dbReference>
<evidence type="ECO:0000256" key="1">
    <source>
        <dbReference type="SAM" id="MobiDB-lite"/>
    </source>
</evidence>
<evidence type="ECO:0000313" key="3">
    <source>
        <dbReference type="Proteomes" id="UP000799444"/>
    </source>
</evidence>
<dbReference type="GO" id="GO:0046982">
    <property type="term" value="F:protein heterodimerization activity"/>
    <property type="evidence" value="ECO:0007669"/>
    <property type="project" value="InterPro"/>
</dbReference>
<gene>
    <name evidence="2" type="ORF">EJ04DRAFT_521870</name>
</gene>
<feature type="compositionally biased region" description="Polar residues" evidence="1">
    <location>
        <begin position="653"/>
        <end position="662"/>
    </location>
</feature>
<reference evidence="2" key="1">
    <citation type="journal article" date="2020" name="Stud. Mycol.">
        <title>101 Dothideomycetes genomes: a test case for predicting lifestyles and emergence of pathogens.</title>
        <authorList>
            <person name="Haridas S."/>
            <person name="Albert R."/>
            <person name="Binder M."/>
            <person name="Bloem J."/>
            <person name="Labutti K."/>
            <person name="Salamov A."/>
            <person name="Andreopoulos B."/>
            <person name="Baker S."/>
            <person name="Barry K."/>
            <person name="Bills G."/>
            <person name="Bluhm B."/>
            <person name="Cannon C."/>
            <person name="Castanera R."/>
            <person name="Culley D."/>
            <person name="Daum C."/>
            <person name="Ezra D."/>
            <person name="Gonzalez J."/>
            <person name="Henrissat B."/>
            <person name="Kuo A."/>
            <person name="Liang C."/>
            <person name="Lipzen A."/>
            <person name="Lutzoni F."/>
            <person name="Magnuson J."/>
            <person name="Mondo S."/>
            <person name="Nolan M."/>
            <person name="Ohm R."/>
            <person name="Pangilinan J."/>
            <person name="Park H.-J."/>
            <person name="Ramirez L."/>
            <person name="Alfaro M."/>
            <person name="Sun H."/>
            <person name="Tritt A."/>
            <person name="Yoshinaga Y."/>
            <person name="Zwiers L.-H."/>
            <person name="Turgeon B."/>
            <person name="Goodwin S."/>
            <person name="Spatafora J."/>
            <person name="Crous P."/>
            <person name="Grigoriev I."/>
        </authorList>
    </citation>
    <scope>NUCLEOTIDE SEQUENCE</scope>
    <source>
        <strain evidence="2">CBS 125425</strain>
    </source>
</reference>
<feature type="region of interest" description="Disordered" evidence="1">
    <location>
        <begin position="549"/>
        <end position="730"/>
    </location>
</feature>
<dbReference type="GO" id="GO:0005634">
    <property type="term" value="C:nucleus"/>
    <property type="evidence" value="ECO:0007669"/>
    <property type="project" value="InterPro"/>
</dbReference>
<feature type="region of interest" description="Disordered" evidence="1">
    <location>
        <begin position="400"/>
        <end position="427"/>
    </location>
</feature>
<feature type="region of interest" description="Disordered" evidence="1">
    <location>
        <begin position="94"/>
        <end position="148"/>
    </location>
</feature>
<proteinExistence type="predicted"/>
<feature type="compositionally biased region" description="Basic and acidic residues" evidence="1">
    <location>
        <begin position="407"/>
        <end position="427"/>
    </location>
</feature>
<dbReference type="EMBL" id="ML996123">
    <property type="protein sequence ID" value="KAF2736657.1"/>
    <property type="molecule type" value="Genomic_DNA"/>
</dbReference>
<keyword evidence="3" id="KW-1185">Reference proteome</keyword>
<organism evidence="2 3">
    <name type="scientific">Polyplosphaeria fusca</name>
    <dbReference type="NCBI Taxonomy" id="682080"/>
    <lineage>
        <taxon>Eukaryota</taxon>
        <taxon>Fungi</taxon>
        <taxon>Dikarya</taxon>
        <taxon>Ascomycota</taxon>
        <taxon>Pezizomycotina</taxon>
        <taxon>Dothideomycetes</taxon>
        <taxon>Pleosporomycetidae</taxon>
        <taxon>Pleosporales</taxon>
        <taxon>Tetraplosphaeriaceae</taxon>
        <taxon>Polyplosphaeria</taxon>
    </lineage>
</organism>
<sequence>MDLAAQRMRLVQSLDVDDTNPDYIRKKEQGMVQLKNSFDAIIDKYENMPTAMSDEIDMHSGKIVVDRGHLRSIAEQEHTMQAAQFLDDFLNDDSTRNVNIEDDTDELAPPETPPQLKEKKTGSQDAPEQLVATSSPAALPSHPQKPSLAITPHLLNTGPLAIQLPQLPQLAQTSMNPEQSAFLTNLNQVMNQAINQFATNMVNTMSNLLGTAPGTLAPAATALSLAQPATTAIPGDTLTPGADPKWWFPPLPPRSSLPRTMHSSPTSAPTIGRKRRRSLSKLDCNHVSKRPARVPTEVALAEEDVTSDIVKAVSSEDGSVGRFSVLGSAATLSDTQTALDKSTFHPLTKYRFTSEDDKYIVEGKEIHKLSWGEIKSGRKHWTSWPLWSIQQRYSKRLKMGKKKCGKKNADTPGDRARNKRCDQPKTKIQEERAELATSSGISVPRVSEVVQQESRPSVLQETPPTTSAPREHLEILTPTSLEPANGFHSSPELHEHIGELLQKKEQEKTVESTCVQNEPEPVIFDQPDDYPETIPGPEEIILTSIETDRHLSEESEEEEIDGPTVTRVPTPPASTKATQIPRGPGLLHHLRAARQAPKQPSTHQPANDSEDELGLICTHDPAPQISSPAAPTADPEATYIKPEPRSSPPPISLLNTPRSAPQLSCMAAATPARSTPRADRKNYARIKASWGKKSRGAARPLTKSQLLERRRSLQVLKGKKDGGESEDELA</sequence>
<dbReference type="InterPro" id="IPR018465">
    <property type="entry name" value="Scm3/HJURP"/>
</dbReference>
<feature type="compositionally biased region" description="Polar residues" evidence="1">
    <location>
        <begin position="598"/>
        <end position="607"/>
    </location>
</feature>
<dbReference type="AlphaFoldDB" id="A0A9P4R4I1"/>
<dbReference type="OrthoDB" id="2420608at2759"/>
<feature type="compositionally biased region" description="Polar residues" evidence="1">
    <location>
        <begin position="123"/>
        <end position="136"/>
    </location>
</feature>
<evidence type="ECO:0000313" key="2">
    <source>
        <dbReference type="EMBL" id="KAF2736657.1"/>
    </source>
</evidence>
<feature type="region of interest" description="Disordered" evidence="1">
    <location>
        <begin position="255"/>
        <end position="275"/>
    </location>
</feature>
<dbReference type="Pfam" id="PF10384">
    <property type="entry name" value="Scm3"/>
    <property type="match status" value="1"/>
</dbReference>
<accession>A0A9P4R4I1</accession>
<comment type="caution">
    <text evidence="2">The sequence shown here is derived from an EMBL/GenBank/DDBJ whole genome shotgun (WGS) entry which is preliminary data.</text>
</comment>
<protein>
    <submittedName>
        <fullName evidence="2">Uncharacterized protein</fullName>
    </submittedName>
</protein>
<feature type="region of interest" description="Disordered" evidence="1">
    <location>
        <begin position="447"/>
        <end position="472"/>
    </location>
</feature>
<feature type="compositionally biased region" description="Polar residues" evidence="1">
    <location>
        <begin position="449"/>
        <end position="468"/>
    </location>
</feature>
<dbReference type="Proteomes" id="UP000799444">
    <property type="component" value="Unassembled WGS sequence"/>
</dbReference>
<name>A0A9P4R4I1_9PLEO</name>
<dbReference type="InterPro" id="IPR009072">
    <property type="entry name" value="Histone-fold"/>
</dbReference>
<dbReference type="GO" id="GO:0042393">
    <property type="term" value="F:histone binding"/>
    <property type="evidence" value="ECO:0007669"/>
    <property type="project" value="InterPro"/>
</dbReference>